<sequence>MIKIGRQEKYLLIFTGVLICVMILASAGLEIAKQNENEAGAELLIEGTDDVPANSNVSIAESSDDTLNTSSITENEQSTEPLAEQVSDNSGKITVGISALLEYVTPEEMSNRSDVILIGTVKEILPCKWNTVDGERPTDDIYDLGRNDLIYTDVVVSVDQYLKNPLSEKEVIVRTQGGGDGYVIMDVEDEPSFASGEKVLLYLTNDTYSPTKDFGPEHFVVTGVSQGKFTLTDDGRATQIGESLSLDELLDTI</sequence>
<protein>
    <submittedName>
        <fullName evidence="3">Uncharacterized protein</fullName>
    </submittedName>
</protein>
<organism evidence="3 4">
    <name type="scientific">Methanococcoides vulcani</name>
    <dbReference type="NCBI Taxonomy" id="1353158"/>
    <lineage>
        <taxon>Archaea</taxon>
        <taxon>Methanobacteriati</taxon>
        <taxon>Methanobacteriota</taxon>
        <taxon>Stenosarchaea group</taxon>
        <taxon>Methanomicrobia</taxon>
        <taxon>Methanosarcinales</taxon>
        <taxon>Methanosarcinaceae</taxon>
        <taxon>Methanococcoides</taxon>
    </lineage>
</organism>
<gene>
    <name evidence="3" type="ORF">SAMN04488587_1635</name>
</gene>
<name>A0A1I0AFG2_9EURY</name>
<proteinExistence type="predicted"/>
<dbReference type="Proteomes" id="UP000243338">
    <property type="component" value="Unassembled WGS sequence"/>
</dbReference>
<evidence type="ECO:0000313" key="3">
    <source>
        <dbReference type="EMBL" id="SES92979.1"/>
    </source>
</evidence>
<feature type="region of interest" description="Disordered" evidence="1">
    <location>
        <begin position="54"/>
        <end position="87"/>
    </location>
</feature>
<evidence type="ECO:0000256" key="2">
    <source>
        <dbReference type="SAM" id="Phobius"/>
    </source>
</evidence>
<evidence type="ECO:0000313" key="4">
    <source>
        <dbReference type="Proteomes" id="UP000243338"/>
    </source>
</evidence>
<evidence type="ECO:0000256" key="1">
    <source>
        <dbReference type="SAM" id="MobiDB-lite"/>
    </source>
</evidence>
<keyword evidence="4" id="KW-1185">Reference proteome</keyword>
<accession>A0A1I0AFG2</accession>
<keyword evidence="2" id="KW-0812">Transmembrane</keyword>
<dbReference type="AlphaFoldDB" id="A0A1I0AFG2"/>
<feature type="transmembrane region" description="Helical" evidence="2">
    <location>
        <begin position="12"/>
        <end position="29"/>
    </location>
</feature>
<reference evidence="4" key="1">
    <citation type="submission" date="2016-10" db="EMBL/GenBank/DDBJ databases">
        <authorList>
            <person name="Varghese N."/>
            <person name="Submissions S."/>
        </authorList>
    </citation>
    <scope>NUCLEOTIDE SEQUENCE [LARGE SCALE GENOMIC DNA]</scope>
    <source>
        <strain evidence="4">SLH 33</strain>
    </source>
</reference>
<keyword evidence="2" id="KW-0472">Membrane</keyword>
<dbReference type="STRING" id="1353158.SAMN04488587_1635"/>
<dbReference type="RefSeq" id="WP_244624944.1">
    <property type="nucleotide sequence ID" value="NZ_CAAGSJ010000002.1"/>
</dbReference>
<dbReference type="EMBL" id="FOHQ01000004">
    <property type="protein sequence ID" value="SES92979.1"/>
    <property type="molecule type" value="Genomic_DNA"/>
</dbReference>
<keyword evidence="2" id="KW-1133">Transmembrane helix</keyword>